<organism evidence="2 3">
    <name type="scientific">Plakobranchus ocellatus</name>
    <dbReference type="NCBI Taxonomy" id="259542"/>
    <lineage>
        <taxon>Eukaryota</taxon>
        <taxon>Metazoa</taxon>
        <taxon>Spiralia</taxon>
        <taxon>Lophotrochozoa</taxon>
        <taxon>Mollusca</taxon>
        <taxon>Gastropoda</taxon>
        <taxon>Heterobranchia</taxon>
        <taxon>Euthyneura</taxon>
        <taxon>Panpulmonata</taxon>
        <taxon>Sacoglossa</taxon>
        <taxon>Placobranchoidea</taxon>
        <taxon>Plakobranchidae</taxon>
        <taxon>Plakobranchus</taxon>
    </lineage>
</organism>
<accession>A0AAV4CL62</accession>
<dbReference type="EMBL" id="BLXT01006603">
    <property type="protein sequence ID" value="GFO32347.1"/>
    <property type="molecule type" value="Genomic_DNA"/>
</dbReference>
<reference evidence="2 3" key="1">
    <citation type="journal article" date="2021" name="Elife">
        <title>Chloroplast acquisition without the gene transfer in kleptoplastic sea slugs, Plakobranchus ocellatus.</title>
        <authorList>
            <person name="Maeda T."/>
            <person name="Takahashi S."/>
            <person name="Yoshida T."/>
            <person name="Shimamura S."/>
            <person name="Takaki Y."/>
            <person name="Nagai Y."/>
            <person name="Toyoda A."/>
            <person name="Suzuki Y."/>
            <person name="Arimoto A."/>
            <person name="Ishii H."/>
            <person name="Satoh N."/>
            <person name="Nishiyama T."/>
            <person name="Hasebe M."/>
            <person name="Maruyama T."/>
            <person name="Minagawa J."/>
            <person name="Obokata J."/>
            <person name="Shigenobu S."/>
        </authorList>
    </citation>
    <scope>NUCLEOTIDE SEQUENCE [LARGE SCALE GENOMIC DNA]</scope>
</reference>
<comment type="caution">
    <text evidence="2">The sequence shown here is derived from an EMBL/GenBank/DDBJ whole genome shotgun (WGS) entry which is preliminary data.</text>
</comment>
<protein>
    <submittedName>
        <fullName evidence="2">Uncharacterized protein</fullName>
    </submittedName>
</protein>
<evidence type="ECO:0000256" key="1">
    <source>
        <dbReference type="SAM" id="MobiDB-lite"/>
    </source>
</evidence>
<feature type="compositionally biased region" description="Low complexity" evidence="1">
    <location>
        <begin position="186"/>
        <end position="204"/>
    </location>
</feature>
<proteinExistence type="predicted"/>
<evidence type="ECO:0000313" key="3">
    <source>
        <dbReference type="Proteomes" id="UP000735302"/>
    </source>
</evidence>
<dbReference type="Proteomes" id="UP000735302">
    <property type="component" value="Unassembled WGS sequence"/>
</dbReference>
<dbReference type="AlphaFoldDB" id="A0AAV4CL62"/>
<keyword evidence="3" id="KW-1185">Reference proteome</keyword>
<gene>
    <name evidence="2" type="ORF">PoB_005885200</name>
</gene>
<evidence type="ECO:0000313" key="2">
    <source>
        <dbReference type="EMBL" id="GFO32347.1"/>
    </source>
</evidence>
<feature type="region of interest" description="Disordered" evidence="1">
    <location>
        <begin position="179"/>
        <end position="204"/>
    </location>
</feature>
<sequence length="204" mass="23170">MEHASVAAMVEIETNTEVIEAVAAGAEIGEETETHIYEYIKYPHEILDTAGREQSKVYDEKYLKAHITKISYAPVETDPENPEGRAHRLQFYVFPLNRGQLILEVKPGPFELCRFMAQHKLEQPIGSTQDNNNSTLSIRAIHISTLYIRDSNNSTLSIRAIHISTLYIRDNNNSTLSIRDISNSMHSPHQGLQQQHSLHQGHQQ</sequence>
<name>A0AAV4CL62_9GAST</name>